<keyword evidence="4 11" id="KW-0548">Nucleotidyltransferase</keyword>
<feature type="binding site" evidence="11">
    <location>
        <position position="47"/>
    </location>
    <ligand>
        <name>Mg(2+)</name>
        <dbReference type="ChEBI" id="CHEBI:18420"/>
    </ligand>
</feature>
<proteinExistence type="inferred from homology"/>
<feature type="binding site" evidence="11">
    <location>
        <position position="162"/>
    </location>
    <ligand>
        <name>ATP</name>
        <dbReference type="ChEBI" id="CHEBI:30616"/>
    </ligand>
</feature>
<feature type="domain" description="tRNA nucleotidyltransferase/poly(A) polymerase RNA and SrmB- binding" evidence="13">
    <location>
        <begin position="175"/>
        <end position="232"/>
    </location>
</feature>
<dbReference type="InterPro" id="IPR032828">
    <property type="entry name" value="PolyA_RNA-bd"/>
</dbReference>
<dbReference type="InterPro" id="IPR050264">
    <property type="entry name" value="Bact_CCA-adding_enz_type3_sf"/>
</dbReference>
<dbReference type="Proteomes" id="UP000051330">
    <property type="component" value="Unassembled WGS sequence"/>
</dbReference>
<feature type="binding site" evidence="11">
    <location>
        <position position="35"/>
    </location>
    <ligand>
        <name>ATP</name>
        <dbReference type="ChEBI" id="CHEBI:30616"/>
    </ligand>
</feature>
<evidence type="ECO:0000259" key="14">
    <source>
        <dbReference type="Pfam" id="PF13735"/>
    </source>
</evidence>
<keyword evidence="10 11" id="KW-0694">RNA-binding</keyword>
<dbReference type="PATRIC" id="fig|1423792.3.peg.1308"/>
<evidence type="ECO:0000256" key="9">
    <source>
        <dbReference type="ARBA" id="ARBA00022842"/>
    </source>
</evidence>
<feature type="binding site" evidence="11">
    <location>
        <position position="116"/>
    </location>
    <ligand>
        <name>CTP</name>
        <dbReference type="ChEBI" id="CHEBI:37563"/>
    </ligand>
</feature>
<comment type="miscellaneous">
    <text evidence="11">A single active site specifically recognizes both ATP and CTP and is responsible for their addition.</text>
</comment>
<dbReference type="CDD" id="cd05398">
    <property type="entry name" value="NT_ClassII-CCAase"/>
    <property type="match status" value="1"/>
</dbReference>
<dbReference type="Gene3D" id="1.20.58.560">
    <property type="match status" value="1"/>
</dbReference>
<dbReference type="HAMAP" id="MF_01263">
    <property type="entry name" value="CCA_bact_type3"/>
    <property type="match status" value="1"/>
</dbReference>
<feature type="binding site" evidence="11">
    <location>
        <position position="159"/>
    </location>
    <ligand>
        <name>CTP</name>
        <dbReference type="ChEBI" id="CHEBI:37563"/>
    </ligand>
</feature>
<dbReference type="GO" id="GO:0000287">
    <property type="term" value="F:magnesium ion binding"/>
    <property type="evidence" value="ECO:0007669"/>
    <property type="project" value="UniProtKB-UniRule"/>
</dbReference>
<dbReference type="Pfam" id="PF01743">
    <property type="entry name" value="PolyA_pol"/>
    <property type="match status" value="1"/>
</dbReference>
<dbReference type="GO" id="GO:0000049">
    <property type="term" value="F:tRNA binding"/>
    <property type="evidence" value="ECO:0007669"/>
    <property type="project" value="UniProtKB-UniRule"/>
</dbReference>
<dbReference type="InterPro" id="IPR032810">
    <property type="entry name" value="CCA-adding_enz_C"/>
</dbReference>
<keyword evidence="7 11" id="KW-0692">RNA repair</keyword>
<feature type="binding site" evidence="11">
    <location>
        <position position="165"/>
    </location>
    <ligand>
        <name>ATP</name>
        <dbReference type="ChEBI" id="CHEBI:30616"/>
    </ligand>
</feature>
<feature type="binding site" evidence="11">
    <location>
        <position position="35"/>
    </location>
    <ligand>
        <name>CTP</name>
        <dbReference type="ChEBI" id="CHEBI:37563"/>
    </ligand>
</feature>
<gene>
    <name evidence="11" type="primary">cca</name>
    <name evidence="15" type="ORF">FD09_GL001289</name>
</gene>
<feature type="binding site" evidence="11">
    <location>
        <position position="159"/>
    </location>
    <ligand>
        <name>ATP</name>
        <dbReference type="ChEBI" id="CHEBI:30616"/>
    </ligand>
</feature>
<sequence length="403" mass="44983">MQLSPLPSEFQAALPVLSALNDHGYEAYFVGGAVRDALLHDRIHDVDIATSAYPAEVKSVFRRTVDTGIQHGTVTVLLDHDQYEVTTFRTESTYQDFRRPDHVTFVRSLKEDLKRRDFTVNALAMDQHGEITDLFAGLSDLQHHILRAVGKPEERFHEDALRMMRAVRFQSQLAFTLDPATEQAIAHHHGLLTKIAVERINMEFVKMMAAKDRRLGLKTFLDTQLFTACPGMDDQGAALATMLADKPQLLLQSGSVWLRVAAALTLPEKAVERFMRAWKTTNTERRQVSQLLPILKKITAHHLTDWDLYTAGADLLTVLVPVAEQMGLTTAALATRYQQLPLHQARDLAISGRTITEWFPQVQGPQIGALLHLATQAVVAGQVPNDAGAIRHFLEQHAEGVSL</sequence>
<evidence type="ECO:0000256" key="4">
    <source>
        <dbReference type="ARBA" id="ARBA00022695"/>
    </source>
</evidence>
<feature type="domain" description="CCA-adding enzyme C-terminal" evidence="14">
    <location>
        <begin position="254"/>
        <end position="393"/>
    </location>
</feature>
<dbReference type="NCBIfam" id="NF009814">
    <property type="entry name" value="PRK13299.1"/>
    <property type="match status" value="1"/>
</dbReference>
<evidence type="ECO:0000313" key="16">
    <source>
        <dbReference type="Proteomes" id="UP000051330"/>
    </source>
</evidence>
<dbReference type="Pfam" id="PF12627">
    <property type="entry name" value="PolyA_pol_RNAbd"/>
    <property type="match status" value="1"/>
</dbReference>
<dbReference type="SUPFAM" id="SSF81891">
    <property type="entry name" value="Poly A polymerase C-terminal region-like"/>
    <property type="match status" value="1"/>
</dbReference>
<feature type="binding site" evidence="11">
    <location>
        <position position="162"/>
    </location>
    <ligand>
        <name>CTP</name>
        <dbReference type="ChEBI" id="CHEBI:37563"/>
    </ligand>
</feature>
<dbReference type="Gene3D" id="1.10.110.30">
    <property type="match status" value="1"/>
</dbReference>
<dbReference type="GO" id="GO:0160016">
    <property type="term" value="F:CCACCA tRNA nucleotidyltransferase activity"/>
    <property type="evidence" value="ECO:0007669"/>
    <property type="project" value="RHEA"/>
</dbReference>
<evidence type="ECO:0000256" key="8">
    <source>
        <dbReference type="ARBA" id="ARBA00022840"/>
    </source>
</evidence>
<comment type="catalytic activity">
    <reaction evidence="11">
        <text>a tRNA with a 3' CCA end + 2 CTP + ATP = a tRNA with a 3' CCACCA end + 3 diphosphate</text>
        <dbReference type="Rhea" id="RHEA:76235"/>
        <dbReference type="Rhea" id="RHEA-COMP:10468"/>
        <dbReference type="Rhea" id="RHEA-COMP:18655"/>
        <dbReference type="ChEBI" id="CHEBI:30616"/>
        <dbReference type="ChEBI" id="CHEBI:33019"/>
        <dbReference type="ChEBI" id="CHEBI:37563"/>
        <dbReference type="ChEBI" id="CHEBI:83071"/>
        <dbReference type="ChEBI" id="CHEBI:195187"/>
    </reaction>
</comment>
<evidence type="ECO:0000256" key="7">
    <source>
        <dbReference type="ARBA" id="ARBA00022800"/>
    </source>
</evidence>
<dbReference type="EC" id="2.7.7.72" evidence="11"/>
<comment type="cofactor">
    <cofactor evidence="1 11">
        <name>Mg(2+)</name>
        <dbReference type="ChEBI" id="CHEBI:18420"/>
    </cofactor>
</comment>
<accession>A0A0R1N1L9</accession>
<dbReference type="PANTHER" id="PTHR46173">
    <property type="entry name" value="CCA TRNA NUCLEOTIDYLTRANSFERASE 1, MITOCHONDRIAL"/>
    <property type="match status" value="1"/>
</dbReference>
<keyword evidence="2 11" id="KW-0808">Transferase</keyword>
<comment type="catalytic activity">
    <reaction evidence="11">
        <text>a tRNA precursor + 2 CTP + ATP = a tRNA with a 3' CCA end + 3 diphosphate</text>
        <dbReference type="Rhea" id="RHEA:14433"/>
        <dbReference type="Rhea" id="RHEA-COMP:10465"/>
        <dbReference type="Rhea" id="RHEA-COMP:10468"/>
        <dbReference type="ChEBI" id="CHEBI:30616"/>
        <dbReference type="ChEBI" id="CHEBI:33019"/>
        <dbReference type="ChEBI" id="CHEBI:37563"/>
        <dbReference type="ChEBI" id="CHEBI:74896"/>
        <dbReference type="ChEBI" id="CHEBI:83071"/>
        <dbReference type="EC" id="2.7.7.72"/>
    </reaction>
</comment>
<evidence type="ECO:0000256" key="6">
    <source>
        <dbReference type="ARBA" id="ARBA00022741"/>
    </source>
</evidence>
<evidence type="ECO:0000256" key="3">
    <source>
        <dbReference type="ARBA" id="ARBA00022694"/>
    </source>
</evidence>
<name>A0A0R1N1L9_9LACO</name>
<keyword evidence="3 11" id="KW-0819">tRNA processing</keyword>
<dbReference type="Gene3D" id="3.30.460.10">
    <property type="entry name" value="Beta Polymerase, domain 2"/>
    <property type="match status" value="1"/>
</dbReference>
<evidence type="ECO:0000259" key="13">
    <source>
        <dbReference type="Pfam" id="PF12627"/>
    </source>
</evidence>
<dbReference type="EMBL" id="AZEC01000002">
    <property type="protein sequence ID" value="KRL14128.1"/>
    <property type="molecule type" value="Genomic_DNA"/>
</dbReference>
<evidence type="ECO:0000256" key="1">
    <source>
        <dbReference type="ARBA" id="ARBA00001946"/>
    </source>
</evidence>
<dbReference type="SUPFAM" id="SSF81301">
    <property type="entry name" value="Nucleotidyltransferase"/>
    <property type="match status" value="1"/>
</dbReference>
<comment type="subunit">
    <text evidence="11">Homodimer.</text>
</comment>
<keyword evidence="8 11" id="KW-0067">ATP-binding</keyword>
<feature type="binding site" evidence="11">
    <location>
        <position position="45"/>
    </location>
    <ligand>
        <name>Mg(2+)</name>
        <dbReference type="ChEBI" id="CHEBI:18420"/>
    </ligand>
</feature>
<evidence type="ECO:0000313" key="15">
    <source>
        <dbReference type="EMBL" id="KRL14128.1"/>
    </source>
</evidence>
<dbReference type="PANTHER" id="PTHR46173:SF1">
    <property type="entry name" value="CCA TRNA NUCLEOTIDYLTRANSFERASE 1, MITOCHONDRIAL"/>
    <property type="match status" value="1"/>
</dbReference>
<feature type="binding site" evidence="11">
    <location>
        <position position="168"/>
    </location>
    <ligand>
        <name>CTP</name>
        <dbReference type="ChEBI" id="CHEBI:37563"/>
    </ligand>
</feature>
<keyword evidence="9 11" id="KW-0460">Magnesium</keyword>
<evidence type="ECO:0000259" key="12">
    <source>
        <dbReference type="Pfam" id="PF01743"/>
    </source>
</evidence>
<feature type="binding site" evidence="11">
    <location>
        <position position="32"/>
    </location>
    <ligand>
        <name>ATP</name>
        <dbReference type="ChEBI" id="CHEBI:30616"/>
    </ligand>
</feature>
<evidence type="ECO:0000256" key="11">
    <source>
        <dbReference type="HAMAP-Rule" id="MF_01263"/>
    </source>
</evidence>
<feature type="binding site" evidence="11">
    <location>
        <position position="116"/>
    </location>
    <ligand>
        <name>ATP</name>
        <dbReference type="ChEBI" id="CHEBI:30616"/>
    </ligand>
</feature>
<comment type="caution">
    <text evidence="15">The sequence shown here is derived from an EMBL/GenBank/DDBJ whole genome shotgun (WGS) entry which is preliminary data.</text>
</comment>
<dbReference type="Pfam" id="PF13735">
    <property type="entry name" value="tRNA_NucTran2_2"/>
    <property type="match status" value="1"/>
</dbReference>
<dbReference type="STRING" id="1423792.FD09_GL001289"/>
<reference evidence="15 16" key="1">
    <citation type="journal article" date="2015" name="Genome Announc.">
        <title>Expanding the biotechnology potential of lactobacilli through comparative genomics of 213 strains and associated genera.</title>
        <authorList>
            <person name="Sun Z."/>
            <person name="Harris H.M."/>
            <person name="McCann A."/>
            <person name="Guo C."/>
            <person name="Argimon S."/>
            <person name="Zhang W."/>
            <person name="Yang X."/>
            <person name="Jeffery I.B."/>
            <person name="Cooney J.C."/>
            <person name="Kagawa T.F."/>
            <person name="Liu W."/>
            <person name="Song Y."/>
            <person name="Salvetti E."/>
            <person name="Wrobel A."/>
            <person name="Rasinkangas P."/>
            <person name="Parkhill J."/>
            <person name="Rea M.C."/>
            <person name="O'Sullivan O."/>
            <person name="Ritari J."/>
            <person name="Douillard F.P."/>
            <person name="Paul Ross R."/>
            <person name="Yang R."/>
            <person name="Briner A.E."/>
            <person name="Felis G.E."/>
            <person name="de Vos W.M."/>
            <person name="Barrangou R."/>
            <person name="Klaenhammer T.R."/>
            <person name="Caufield P.W."/>
            <person name="Cui Y."/>
            <person name="Zhang H."/>
            <person name="O'Toole P.W."/>
        </authorList>
    </citation>
    <scope>NUCLEOTIDE SEQUENCE [LARGE SCALE GENOMIC DNA]</scope>
    <source>
        <strain evidence="15 16">DSM 12744</strain>
    </source>
</reference>
<dbReference type="InterPro" id="IPR002646">
    <property type="entry name" value="PolA_pol_head_dom"/>
</dbReference>
<feature type="binding site" evidence="11">
    <location>
        <position position="168"/>
    </location>
    <ligand>
        <name>ATP</name>
        <dbReference type="ChEBI" id="CHEBI:30616"/>
    </ligand>
</feature>
<keyword evidence="6 11" id="KW-0547">Nucleotide-binding</keyword>
<dbReference type="Gene3D" id="1.10.246.80">
    <property type="match status" value="1"/>
</dbReference>
<dbReference type="GO" id="GO:0005524">
    <property type="term" value="F:ATP binding"/>
    <property type="evidence" value="ECO:0007669"/>
    <property type="project" value="UniProtKB-UniRule"/>
</dbReference>
<dbReference type="GO" id="GO:0001680">
    <property type="term" value="P:tRNA 3'-terminal CCA addition"/>
    <property type="evidence" value="ECO:0007669"/>
    <property type="project" value="UniProtKB-UniRule"/>
</dbReference>
<dbReference type="AlphaFoldDB" id="A0A0R1N1L9"/>
<dbReference type="InterPro" id="IPR023068">
    <property type="entry name" value="CCA-adding_enz_firmicutes"/>
</dbReference>
<comment type="similarity">
    <text evidence="11">Belongs to the tRNA nucleotidyltransferase/poly(A) polymerase family. Bacterial CCA-adding enzyme type 3 subfamily.</text>
</comment>
<evidence type="ECO:0000256" key="10">
    <source>
        <dbReference type="ARBA" id="ARBA00022884"/>
    </source>
</evidence>
<organism evidence="15 16">
    <name type="scientific">Schleiferilactobacillus perolens DSM 12744</name>
    <dbReference type="NCBI Taxonomy" id="1423792"/>
    <lineage>
        <taxon>Bacteria</taxon>
        <taxon>Bacillati</taxon>
        <taxon>Bacillota</taxon>
        <taxon>Bacilli</taxon>
        <taxon>Lactobacillales</taxon>
        <taxon>Lactobacillaceae</taxon>
        <taxon>Schleiferilactobacillus</taxon>
    </lineage>
</organism>
<keyword evidence="16" id="KW-1185">Reference proteome</keyword>
<protein>
    <recommendedName>
        <fullName evidence="11">CCA-adding enzyme</fullName>
        <ecNumber evidence="11">2.7.7.72</ecNumber>
    </recommendedName>
    <alternativeName>
        <fullName evidence="11">CCA tRNA nucleotidyltransferase</fullName>
    </alternativeName>
    <alternativeName>
        <fullName evidence="11">tRNA CCA-pyrophosphorylase</fullName>
    </alternativeName>
    <alternativeName>
        <fullName evidence="11">tRNA adenylyl-/cytidylyl- transferase</fullName>
    </alternativeName>
    <alternativeName>
        <fullName evidence="11">tRNA nucleotidyltransferase</fullName>
    </alternativeName>
    <alternativeName>
        <fullName evidence="11">tRNA-NT</fullName>
    </alternativeName>
</protein>
<dbReference type="OrthoDB" id="9805698at2"/>
<keyword evidence="5 11" id="KW-0479">Metal-binding</keyword>
<feature type="domain" description="Poly A polymerase head" evidence="12">
    <location>
        <begin position="27"/>
        <end position="147"/>
    </location>
</feature>
<evidence type="ECO:0000256" key="2">
    <source>
        <dbReference type="ARBA" id="ARBA00022679"/>
    </source>
</evidence>
<evidence type="ECO:0000256" key="5">
    <source>
        <dbReference type="ARBA" id="ARBA00022723"/>
    </source>
</evidence>
<dbReference type="GO" id="GO:0004810">
    <property type="term" value="F:CCA tRNA nucleotidyltransferase activity"/>
    <property type="evidence" value="ECO:0007669"/>
    <property type="project" value="UniProtKB-UniRule"/>
</dbReference>
<dbReference type="RefSeq" id="WP_057818048.1">
    <property type="nucleotide sequence ID" value="NZ_AZEC01000002.1"/>
</dbReference>
<feature type="binding site" evidence="11">
    <location>
        <position position="32"/>
    </location>
    <ligand>
        <name>CTP</name>
        <dbReference type="ChEBI" id="CHEBI:37563"/>
    </ligand>
</feature>
<dbReference type="GO" id="GO:0042245">
    <property type="term" value="P:RNA repair"/>
    <property type="evidence" value="ECO:0007669"/>
    <property type="project" value="UniProtKB-KW"/>
</dbReference>
<feature type="binding site" evidence="11">
    <location>
        <position position="165"/>
    </location>
    <ligand>
        <name>CTP</name>
        <dbReference type="ChEBI" id="CHEBI:37563"/>
    </ligand>
</feature>
<dbReference type="InterPro" id="IPR043519">
    <property type="entry name" value="NT_sf"/>
</dbReference>
<comment type="function">
    <text evidence="11">Catalyzes the addition and repair of the essential 3'-terminal CCA sequence in tRNAs without using a nucleic acid template. Adds these three nucleotides in the order of C, C, and A to the tRNA nucleotide-73, using CTP and ATP as substrates and producing inorganic pyrophosphate. tRNA 3'-terminal CCA addition is required both for tRNA processing and repair. Also involved in tRNA surveillance by mediating tandem CCA addition to generate a CCACCA at the 3' terminus of unstable tRNAs. While stable tRNAs receive only 3'-terminal CCA, unstable tRNAs are marked with CCACCA and rapidly degraded.</text>
</comment>